<organism evidence="2 3">
    <name type="scientific">Rickettsia canadensis (strain McKiel)</name>
    <dbReference type="NCBI Taxonomy" id="293613"/>
    <lineage>
        <taxon>Bacteria</taxon>
        <taxon>Pseudomonadati</taxon>
        <taxon>Pseudomonadota</taxon>
        <taxon>Alphaproteobacteria</taxon>
        <taxon>Rickettsiales</taxon>
        <taxon>Rickettsiaceae</taxon>
        <taxon>Rickettsieae</taxon>
        <taxon>Rickettsia</taxon>
        <taxon>belli group</taxon>
    </lineage>
</organism>
<keyword evidence="1" id="KW-0812">Transmembrane</keyword>
<evidence type="ECO:0000256" key="1">
    <source>
        <dbReference type="SAM" id="Phobius"/>
    </source>
</evidence>
<feature type="transmembrane region" description="Helical" evidence="1">
    <location>
        <begin position="17"/>
        <end position="38"/>
    </location>
</feature>
<keyword evidence="1" id="KW-1133">Transmembrane helix</keyword>
<dbReference type="EMBL" id="CP000409">
    <property type="protein sequence ID" value="ABV73405.1"/>
    <property type="molecule type" value="Genomic_DNA"/>
</dbReference>
<dbReference type="KEGG" id="rcm:A1E_02300"/>
<keyword evidence="1" id="KW-0472">Membrane</keyword>
<dbReference type="STRING" id="293613.A1E_02300"/>
<gene>
    <name evidence="2" type="ordered locus">A1E_02300</name>
</gene>
<evidence type="ECO:0000313" key="2">
    <source>
        <dbReference type="EMBL" id="ABV73405.1"/>
    </source>
</evidence>
<protein>
    <submittedName>
        <fullName evidence="2">Uncharacterized protein</fullName>
    </submittedName>
</protein>
<dbReference type="AlphaFoldDB" id="A8EYH2"/>
<proteinExistence type="predicted"/>
<dbReference type="Proteomes" id="UP000007056">
    <property type="component" value="Chromosome"/>
</dbReference>
<dbReference type="HOGENOM" id="CLU_3047501_0_0_5"/>
<evidence type="ECO:0000313" key="3">
    <source>
        <dbReference type="Proteomes" id="UP000007056"/>
    </source>
</evidence>
<reference evidence="3" key="1">
    <citation type="submission" date="2007-09" db="EMBL/GenBank/DDBJ databases">
        <title>Complete genome sequence of Rickettsia canadensis.</title>
        <authorList>
            <person name="Madan A."/>
            <person name="Fahey J."/>
            <person name="Helton E."/>
            <person name="Ketteman M."/>
            <person name="Madan A."/>
            <person name="Rodrigues S."/>
            <person name="Sanchez A."/>
            <person name="Whiting M."/>
            <person name="Dasch G."/>
            <person name="Eremeeva M."/>
        </authorList>
    </citation>
    <scope>NUCLEOTIDE SEQUENCE [LARGE SCALE GENOMIC DNA]</scope>
    <source>
        <strain evidence="3">McKiel</strain>
    </source>
</reference>
<sequence>MEIWILVNKSFFINKLIYNYCTLKLHLIKIIFFYTLIVEKFNTKNYFMQKKKKL</sequence>
<accession>A8EYH2</accession>
<name>A8EYH2_RICCK</name>